<dbReference type="RefSeq" id="WP_405506707.1">
    <property type="nucleotide sequence ID" value="NZ_CP108341.1"/>
</dbReference>
<protein>
    <submittedName>
        <fullName evidence="5">Restriction endonuclease subunit S</fullName>
        <ecNumber evidence="5">3.1.21.-</ecNumber>
    </submittedName>
</protein>
<gene>
    <name evidence="5" type="ORF">OHU35_23270</name>
</gene>
<evidence type="ECO:0000259" key="4">
    <source>
        <dbReference type="Pfam" id="PF01420"/>
    </source>
</evidence>
<dbReference type="InterPro" id="IPR000055">
    <property type="entry name" value="Restrct_endonuc_typeI_TRD"/>
</dbReference>
<sequence length="209" mass="23100">MAPQDAWGDAQGERIPLGHLSSVTAGPSGSLLEHLHDGPDGVPVIAPPDLTEHFSVDARRVRRVPSRQAERLARFALRAGDLVVVRQGTLGRLALIGTEHTGWLYSSSCLRIRPHRDVVLPAYLAAYLTHPPVRRELLGRALPGTVPSLNSAMLNQLPVTVVPLERQRAVVEALADIDEQIRIQREMATRLEALRPSVFDELTNRWPHQ</sequence>
<keyword evidence="6" id="KW-1185">Reference proteome</keyword>
<dbReference type="InterPro" id="IPR052021">
    <property type="entry name" value="Type-I_RS_S_subunit"/>
</dbReference>
<dbReference type="EC" id="3.1.21.-" evidence="5"/>
<dbReference type="EMBL" id="CP108341">
    <property type="protein sequence ID" value="WTW28789.1"/>
    <property type="molecule type" value="Genomic_DNA"/>
</dbReference>
<dbReference type="Pfam" id="PF01420">
    <property type="entry name" value="Methylase_S"/>
    <property type="match status" value="1"/>
</dbReference>
<proteinExistence type="inferred from homology"/>
<dbReference type="SUPFAM" id="SSF116734">
    <property type="entry name" value="DNA methylase specificity domain"/>
    <property type="match status" value="1"/>
</dbReference>
<name>A0ABZ1MNK2_STREF</name>
<dbReference type="Gene3D" id="3.90.220.20">
    <property type="entry name" value="DNA methylase specificity domains"/>
    <property type="match status" value="1"/>
</dbReference>
<keyword evidence="5" id="KW-0378">Hydrolase</keyword>
<comment type="similarity">
    <text evidence="1">Belongs to the type-I restriction system S methylase family.</text>
</comment>
<evidence type="ECO:0000256" key="1">
    <source>
        <dbReference type="ARBA" id="ARBA00010923"/>
    </source>
</evidence>
<keyword evidence="2" id="KW-0680">Restriction system</keyword>
<keyword evidence="5" id="KW-0255">Endonuclease</keyword>
<keyword evidence="3" id="KW-0238">DNA-binding</keyword>
<dbReference type="PANTHER" id="PTHR30408">
    <property type="entry name" value="TYPE-1 RESTRICTION ENZYME ECOKI SPECIFICITY PROTEIN"/>
    <property type="match status" value="1"/>
</dbReference>
<evidence type="ECO:0000256" key="2">
    <source>
        <dbReference type="ARBA" id="ARBA00022747"/>
    </source>
</evidence>
<dbReference type="InterPro" id="IPR044946">
    <property type="entry name" value="Restrct_endonuc_typeI_TRD_sf"/>
</dbReference>
<dbReference type="GO" id="GO:0016787">
    <property type="term" value="F:hydrolase activity"/>
    <property type="evidence" value="ECO:0007669"/>
    <property type="project" value="UniProtKB-KW"/>
</dbReference>
<organism evidence="5 6">
    <name type="scientific">Streptomyces purpurascens</name>
    <dbReference type="NCBI Taxonomy" id="1924"/>
    <lineage>
        <taxon>Bacteria</taxon>
        <taxon>Bacillati</taxon>
        <taxon>Actinomycetota</taxon>
        <taxon>Actinomycetes</taxon>
        <taxon>Kitasatosporales</taxon>
        <taxon>Streptomycetaceae</taxon>
        <taxon>Streptomyces</taxon>
    </lineage>
</organism>
<keyword evidence="5" id="KW-0540">Nuclease</keyword>
<feature type="domain" description="Type I restriction modification DNA specificity" evidence="4">
    <location>
        <begin position="75"/>
        <end position="192"/>
    </location>
</feature>
<dbReference type="PANTHER" id="PTHR30408:SF12">
    <property type="entry name" value="TYPE I RESTRICTION ENZYME MJAVIII SPECIFICITY SUBUNIT"/>
    <property type="match status" value="1"/>
</dbReference>
<dbReference type="Proteomes" id="UP001621512">
    <property type="component" value="Chromosome"/>
</dbReference>
<evidence type="ECO:0000256" key="3">
    <source>
        <dbReference type="ARBA" id="ARBA00023125"/>
    </source>
</evidence>
<accession>A0ABZ1MNK2</accession>
<evidence type="ECO:0000313" key="6">
    <source>
        <dbReference type="Proteomes" id="UP001621512"/>
    </source>
</evidence>
<reference evidence="5 6" key="1">
    <citation type="submission" date="2022-10" db="EMBL/GenBank/DDBJ databases">
        <title>The complete genomes of actinobacterial strains from the NBC collection.</title>
        <authorList>
            <person name="Joergensen T.S."/>
            <person name="Alvarez Arevalo M."/>
            <person name="Sterndorff E.B."/>
            <person name="Faurdal D."/>
            <person name="Vuksanovic O."/>
            <person name="Mourched A.-S."/>
            <person name="Charusanti P."/>
            <person name="Shaw S."/>
            <person name="Blin K."/>
            <person name="Weber T."/>
        </authorList>
    </citation>
    <scope>NUCLEOTIDE SEQUENCE [LARGE SCALE GENOMIC DNA]</scope>
    <source>
        <strain evidence="5 6">NBC_00017</strain>
    </source>
</reference>
<dbReference type="GO" id="GO:0004519">
    <property type="term" value="F:endonuclease activity"/>
    <property type="evidence" value="ECO:0007669"/>
    <property type="project" value="UniProtKB-KW"/>
</dbReference>
<evidence type="ECO:0000313" key="5">
    <source>
        <dbReference type="EMBL" id="WTW28789.1"/>
    </source>
</evidence>